<dbReference type="SUPFAM" id="SSF53067">
    <property type="entry name" value="Actin-like ATPase domain"/>
    <property type="match status" value="2"/>
</dbReference>
<comment type="similarity">
    <text evidence="1">Belongs to the KAE1 / TsaD family.</text>
</comment>
<keyword evidence="6" id="KW-1185">Reference proteome</keyword>
<evidence type="ECO:0000256" key="2">
    <source>
        <dbReference type="SAM" id="MobiDB-lite"/>
    </source>
</evidence>
<dbReference type="InterPro" id="IPR000905">
    <property type="entry name" value="Gcp-like_dom"/>
</dbReference>
<reference evidence="5 6" key="1">
    <citation type="journal article" date="2024" name="Microbiol. Resour. Announc.">
        <title>Genome annotations for the ascomycete fungi Trichoderma harzianum, Trichoderma aggressivum, and Purpureocillium lilacinum.</title>
        <authorList>
            <person name="Beijen E.P.W."/>
            <person name="Ohm R.A."/>
        </authorList>
    </citation>
    <scope>NUCLEOTIDE SEQUENCE [LARGE SCALE GENOMIC DNA]</scope>
    <source>
        <strain evidence="5 6">CBS 150709</strain>
    </source>
</reference>
<feature type="region of interest" description="Disordered" evidence="2">
    <location>
        <begin position="589"/>
        <end position="612"/>
    </location>
</feature>
<feature type="region of interest" description="Disordered" evidence="2">
    <location>
        <begin position="276"/>
        <end position="307"/>
    </location>
</feature>
<comment type="caution">
    <text evidence="5">The sequence shown here is derived from an EMBL/GenBank/DDBJ whole genome shotgun (WGS) entry which is preliminary data.</text>
</comment>
<accession>A0ABR0C6D6</accession>
<comment type="subcellular location">
    <subcellularLocation>
        <location evidence="1">Mitochondrion</location>
    </subcellularLocation>
</comment>
<evidence type="ECO:0000313" key="5">
    <source>
        <dbReference type="EMBL" id="KAK4091293.1"/>
    </source>
</evidence>
<feature type="compositionally biased region" description="Polar residues" evidence="2">
    <location>
        <begin position="240"/>
        <end position="250"/>
    </location>
</feature>
<feature type="compositionally biased region" description="Basic and acidic residues" evidence="2">
    <location>
        <begin position="596"/>
        <end position="612"/>
    </location>
</feature>
<feature type="region of interest" description="Disordered" evidence="2">
    <location>
        <begin position="632"/>
        <end position="699"/>
    </location>
</feature>
<keyword evidence="3" id="KW-0812">Transmembrane</keyword>
<feature type="compositionally biased region" description="Low complexity" evidence="2">
    <location>
        <begin position="1545"/>
        <end position="1556"/>
    </location>
</feature>
<organism evidence="5 6">
    <name type="scientific">Purpureocillium lilacinum</name>
    <name type="common">Paecilomyces lilacinus</name>
    <dbReference type="NCBI Taxonomy" id="33203"/>
    <lineage>
        <taxon>Eukaryota</taxon>
        <taxon>Fungi</taxon>
        <taxon>Dikarya</taxon>
        <taxon>Ascomycota</taxon>
        <taxon>Pezizomycotina</taxon>
        <taxon>Sordariomycetes</taxon>
        <taxon>Hypocreomycetidae</taxon>
        <taxon>Hypocreales</taxon>
        <taxon>Ophiocordycipitaceae</taxon>
        <taxon>Purpureocillium</taxon>
    </lineage>
</organism>
<feature type="region of interest" description="Disordered" evidence="2">
    <location>
        <begin position="240"/>
        <end position="259"/>
    </location>
</feature>
<feature type="region of interest" description="Disordered" evidence="2">
    <location>
        <begin position="1277"/>
        <end position="1302"/>
    </location>
</feature>
<comment type="catalytic activity">
    <reaction evidence="1">
        <text>L-threonylcarbamoyladenylate + adenosine(37) in tRNA = N(6)-L-threonylcarbamoyladenosine(37) in tRNA + AMP + H(+)</text>
        <dbReference type="Rhea" id="RHEA:37059"/>
        <dbReference type="Rhea" id="RHEA-COMP:10162"/>
        <dbReference type="Rhea" id="RHEA-COMP:10163"/>
        <dbReference type="ChEBI" id="CHEBI:15378"/>
        <dbReference type="ChEBI" id="CHEBI:73682"/>
        <dbReference type="ChEBI" id="CHEBI:74411"/>
        <dbReference type="ChEBI" id="CHEBI:74418"/>
        <dbReference type="ChEBI" id="CHEBI:456215"/>
        <dbReference type="EC" id="2.3.1.234"/>
    </reaction>
</comment>
<dbReference type="Proteomes" id="UP001287286">
    <property type="component" value="Unassembled WGS sequence"/>
</dbReference>
<keyword evidence="1" id="KW-0012">Acyltransferase</keyword>
<comment type="function">
    <text evidence="1">Required for the formation of a threonylcarbamoyl group on adenosine at position 37 (t(6)A37) in mitochondrial tRNAs that read codons beginning with adenine. Probably involved in the transfer of the threonylcarbamoyl moiety of threonylcarbamoyl-AMP (TC-AMP) to the N6 group of A37. Involved in mitochondrial genome maintenance.</text>
</comment>
<dbReference type="Pfam" id="PF00814">
    <property type="entry name" value="TsaD"/>
    <property type="match status" value="2"/>
</dbReference>
<keyword evidence="1" id="KW-0808">Transferase</keyword>
<feature type="domain" description="Gcp-like" evidence="4">
    <location>
        <begin position="1581"/>
        <end position="1832"/>
    </location>
</feature>
<keyword evidence="1" id="KW-0819">tRNA processing</keyword>
<keyword evidence="1" id="KW-0479">Metal-binding</keyword>
<feature type="compositionally biased region" description="Polar residues" evidence="2">
    <location>
        <begin position="285"/>
        <end position="305"/>
    </location>
</feature>
<evidence type="ECO:0000256" key="1">
    <source>
        <dbReference type="HAMAP-Rule" id="MF_03179"/>
    </source>
</evidence>
<dbReference type="HAMAP" id="MF_01445">
    <property type="entry name" value="TsaD"/>
    <property type="match status" value="1"/>
</dbReference>
<feature type="region of interest" description="Disordered" evidence="2">
    <location>
        <begin position="368"/>
        <end position="481"/>
    </location>
</feature>
<dbReference type="EMBL" id="JAWRVI010000012">
    <property type="protein sequence ID" value="KAK4091293.1"/>
    <property type="molecule type" value="Genomic_DNA"/>
</dbReference>
<comment type="cofactor">
    <cofactor evidence="1">
        <name>a divalent metal cation</name>
        <dbReference type="ChEBI" id="CHEBI:60240"/>
    </cofactor>
    <text evidence="1">Binds 1 divalent metal cation per subunit.</text>
</comment>
<dbReference type="PANTHER" id="PTHR11735:SF6">
    <property type="entry name" value="TRNA N6-ADENOSINE THREONYLCARBAMOYLTRANSFERASE, MITOCHONDRIAL"/>
    <property type="match status" value="1"/>
</dbReference>
<dbReference type="InterPro" id="IPR022450">
    <property type="entry name" value="TsaD"/>
</dbReference>
<dbReference type="InterPro" id="IPR017860">
    <property type="entry name" value="Peptidase_M22_CS"/>
</dbReference>
<feature type="region of interest" description="Disordered" evidence="2">
    <location>
        <begin position="527"/>
        <end position="570"/>
    </location>
</feature>
<feature type="compositionally biased region" description="Low complexity" evidence="2">
    <location>
        <begin position="649"/>
        <end position="666"/>
    </location>
</feature>
<dbReference type="PANTHER" id="PTHR11735">
    <property type="entry name" value="TRNA N6-ADENOSINE THREONYLCARBAMOYLTRANSFERASE"/>
    <property type="match status" value="1"/>
</dbReference>
<evidence type="ECO:0000313" key="6">
    <source>
        <dbReference type="Proteomes" id="UP001287286"/>
    </source>
</evidence>
<dbReference type="PROSITE" id="PS01016">
    <property type="entry name" value="GLYCOPROTEASE"/>
    <property type="match status" value="1"/>
</dbReference>
<name>A0ABR0C6D6_PURLI</name>
<gene>
    <name evidence="5" type="ORF">Purlil1_4307</name>
</gene>
<feature type="transmembrane region" description="Helical" evidence="3">
    <location>
        <begin position="831"/>
        <end position="853"/>
    </location>
</feature>
<proteinExistence type="inferred from homology"/>
<sequence>MPRPNSNRYSGWGPRFLTTAGTRTKFEYALQVQDEFARRCRARSRHHRKAIAPDADTRQALQQAHVSVVSTVIRALTDARAIVTAPWAEQTARQLVQWQVLLLEATAAQNTVECTLDTRKHVEGLDPIVPLVAGTDNSLCAWPQPEAARQPGSRLGQSINSQVPLSAKNCLAPARLAFSSTQCNAPGGHASCITILYGRSSVRNSVYNFVPALLRTRLRNEEPKRPYRCIAYASYANRNTMGHRQDSPVTNRHHEPDDWEEWEDDDVVTPIDAGVQVSIPPPLQPVTSRSRTSLKPSTTRTSRLSTAKVRRLKSRHRQKAQNEKAGIRLITDMSAFKRNNHIAHQMRAAGEPQPKFVDAAALRALEGEPNSASVGNWNWLKRDKTQTPESPTPQRSARTEQELSPDDRPIVIGISLPSDQMSSRDISPQTANTQTPRTPVLNNATGRLIPTTGSSATDDPSTNLQRSVWSPDTPDTTNSFRSNRAASSIYSQATLAGLAISQRAPPVPAVPDTYKASQPRILSLELSHSPEEEDSGTPCTLFEEDGPSPQKQAQGRIPGVSPESAGSRSQGWWDHVVTPFVDKTFSFSSRKLKAASPRDEERSPGKYAYIDEKRLEDQSLQVPRVMAQAPIVRAPTPRKAQGSQSELQPAPELEASSSKSAPSLSKGWTVQEKHYTVMTNESNRDQPPPYSPPKKHDKAAVRCRALFPPGHPLQAQFPPSPGPASPGLAATMTSQGATQLVNVPLTPTIRSQTPPRKEEPLPPRPLGTYLPQEHAHAARGQFHKVERRRRRHEKEEVVARRLGGFWRGRGCVPAGGCYGRTGREGRKRRRVWLAIWTGIIALIILIVVLAVVLTRHHGTTAEQSIWVNLTDFPPMPTGVLTVVGPDNSASKSVCTEPSTLWSCSLPKDQQDSVAPYKANQPTVIMQIQWDNSTNNGWKGSGGEKPRRGLSAVAAAAGAILQARQGASGFVPQPAAPSFKEMFFLGNTTDNVQAENKAGEPTPFYISLLKSMNDTVSFPSLTKRGPSNQIGNQSLVALLPAPDLDSDGTPAPAAMLPNPVKQPVRLFDRGLPTEHYAFYTHFKRTIFVRSATILNKTDEGNVPLDENGGCRKTEADFLVTWAETRVLLQIWTRALSSNTSSLLNADTGRGITGTGELVRPGTMPYPVTVTIDTHGGDPKKKLVWYWPMDKRLKLDTSKPALLANNMGVGGTWINPRGTGDASVGGFDGGTGGCKCDLVLARAEDVDRSRTVCRRLWGRSWRRSLDPVNFRRGFAPLLSTTSPTPRLQPPTSPHPGAHLITTDSPLPRLAPRLDAAPAMPRPPCRGALLFALRPSARWAPSYSIYGSASPLLVRGPAAVAAASPSSSRTLLTLAIETSCDDTAVAVLSRCRATGRAALLFNERVSSDNRAFRGVNPVVAVQGHNASLGPLVRRALAALPDAVDDGSTTTTATATVEAATKREWVGAVTAESRRTVDVDGRKKALPDFVSVTRGPGIMANLAVGLNVAKGLAVAWGVPLLAVHHMQAHALTPRLVGALGMDMAMGGSGSGNRVSSSNFSPAPNESSKTTAIGGDSGSSGTGAAPDFPFLSLLVSGGHTQLVHSASLTDHRIVATTGDIAIGNLLDQTARVILPEDVLEASPDVMYGRLLDAFAFPPSTGNGNDNGRDDGVAAQHEAFFRPAASRADEIADVPSGYDWTVPLPFRNSRRLAYSFSSIHTHVHRVAAQRGPHMDLAERRALARHTLRAAFQHLASRLVLALEDRPELLMGDGGSGKSNGSHNDGGTTTTLVVAGGVASNRFLAHVLRTTLAARGFPGVRLVAPPVALCTDNAAMVAWTAMEMYEAGWRSDLSACPIGKWPMDPSVGPGILGVDGWLKDGAEA</sequence>
<dbReference type="InterPro" id="IPR043129">
    <property type="entry name" value="ATPase_NBD"/>
</dbReference>
<feature type="compositionally biased region" description="Polar residues" evidence="2">
    <location>
        <begin position="417"/>
        <end position="481"/>
    </location>
</feature>
<feature type="compositionally biased region" description="Polar residues" evidence="2">
    <location>
        <begin position="387"/>
        <end position="396"/>
    </location>
</feature>
<comment type="subunit">
    <text evidence="1">Homodimer.</text>
</comment>
<keyword evidence="1" id="KW-0496">Mitochondrion</keyword>
<evidence type="ECO:0000256" key="3">
    <source>
        <dbReference type="SAM" id="Phobius"/>
    </source>
</evidence>
<feature type="compositionally biased region" description="Basic and acidic residues" evidence="2">
    <location>
        <begin position="397"/>
        <end position="409"/>
    </location>
</feature>
<evidence type="ECO:0000259" key="4">
    <source>
        <dbReference type="Pfam" id="PF00814"/>
    </source>
</evidence>
<keyword evidence="3" id="KW-1133">Transmembrane helix</keyword>
<feature type="region of interest" description="Disordered" evidence="2">
    <location>
        <begin position="1545"/>
        <end position="1575"/>
    </location>
</feature>
<feature type="domain" description="Gcp-like" evidence="4">
    <location>
        <begin position="1484"/>
        <end position="1532"/>
    </location>
</feature>
<protein>
    <recommendedName>
        <fullName evidence="4">Gcp-like domain-containing protein</fullName>
    </recommendedName>
</protein>
<dbReference type="Gene3D" id="3.30.420.40">
    <property type="match status" value="2"/>
</dbReference>
<keyword evidence="3" id="KW-0472">Membrane</keyword>